<reference evidence="1" key="1">
    <citation type="journal article" date="2014" name="Nat. Genet.">
        <title>Genome and transcriptome of the porcine whipworm Trichuris suis.</title>
        <authorList>
            <person name="Jex A.R."/>
            <person name="Nejsum P."/>
            <person name="Schwarz E.M."/>
            <person name="Hu L."/>
            <person name="Young N.D."/>
            <person name="Hall R.S."/>
            <person name="Korhonen P.K."/>
            <person name="Liao S."/>
            <person name="Thamsborg S."/>
            <person name="Xia J."/>
            <person name="Xu P."/>
            <person name="Wang S."/>
            <person name="Scheerlinck J.P."/>
            <person name="Hofmann A."/>
            <person name="Sternberg P.W."/>
            <person name="Wang J."/>
            <person name="Gasser R.B."/>
        </authorList>
    </citation>
    <scope>NUCLEOTIDE SEQUENCE [LARGE SCALE GENOMIC DNA]</scope>
    <source>
        <strain evidence="1">DCEP-RM93F</strain>
    </source>
</reference>
<evidence type="ECO:0000313" key="1">
    <source>
        <dbReference type="EMBL" id="KFD67306.1"/>
    </source>
</evidence>
<evidence type="ECO:0008006" key="2">
    <source>
        <dbReference type="Google" id="ProtNLM"/>
    </source>
</evidence>
<dbReference type="Proteomes" id="UP000030758">
    <property type="component" value="Unassembled WGS sequence"/>
</dbReference>
<dbReference type="AlphaFoldDB" id="A0A085NCW0"/>
<sequence>MSPIILVRDFQEFQALNDEEFNRLLLHTEVSWLSKGTCLTRFYELFGSVTQFLKSMTVPYVKICASLKWTIAYLADLYFKFNEMNKQLQSNEQNLIKTKVVISAFLSKLMLFKCNFARGEFCQFPTLAKVSKEVKIPEDDVHIYCQHLEMLQEDFLRRFHDILSLEELIDLQSNEETKPRMARGYEYFWLHQETPLRYPALWAAMKRLLIFCCYGSRHEEAESPRSSQSGDSRLRVTSLQPNIERIVGLHASCSSE</sequence>
<protein>
    <recommendedName>
        <fullName evidence="2">HAT C-terminal dimerisation domain-containing protein</fullName>
    </recommendedName>
</protein>
<dbReference type="PANTHER" id="PTHR45913:SF22">
    <property type="entry name" value="SCAN BOX DOMAIN-CONTAINING PROTEIN"/>
    <property type="match status" value="1"/>
</dbReference>
<dbReference type="PANTHER" id="PTHR45913">
    <property type="entry name" value="EPM2A-INTERACTING PROTEIN 1"/>
    <property type="match status" value="1"/>
</dbReference>
<dbReference type="EMBL" id="KL367516">
    <property type="protein sequence ID" value="KFD67306.1"/>
    <property type="molecule type" value="Genomic_DNA"/>
</dbReference>
<proteinExistence type="predicted"/>
<name>A0A085NCW0_9BILA</name>
<organism evidence="1">
    <name type="scientific">Trichuris suis</name>
    <name type="common">pig whipworm</name>
    <dbReference type="NCBI Taxonomy" id="68888"/>
    <lineage>
        <taxon>Eukaryota</taxon>
        <taxon>Metazoa</taxon>
        <taxon>Ecdysozoa</taxon>
        <taxon>Nematoda</taxon>
        <taxon>Enoplea</taxon>
        <taxon>Dorylaimia</taxon>
        <taxon>Trichinellida</taxon>
        <taxon>Trichuridae</taxon>
        <taxon>Trichuris</taxon>
    </lineage>
</organism>
<gene>
    <name evidence="1" type="ORF">M514_05038</name>
</gene>
<accession>A0A085NCW0</accession>